<accession>A0AAD5VEP2</accession>
<organism evidence="2 3">
    <name type="scientific">Leucocoprinus birnbaumii</name>
    <dbReference type="NCBI Taxonomy" id="56174"/>
    <lineage>
        <taxon>Eukaryota</taxon>
        <taxon>Fungi</taxon>
        <taxon>Dikarya</taxon>
        <taxon>Basidiomycota</taxon>
        <taxon>Agaricomycotina</taxon>
        <taxon>Agaricomycetes</taxon>
        <taxon>Agaricomycetidae</taxon>
        <taxon>Agaricales</taxon>
        <taxon>Agaricineae</taxon>
        <taxon>Agaricaceae</taxon>
        <taxon>Leucocoprinus</taxon>
    </lineage>
</organism>
<dbReference type="Pfam" id="PF18758">
    <property type="entry name" value="KDZ"/>
    <property type="match status" value="1"/>
</dbReference>
<reference evidence="2" key="1">
    <citation type="submission" date="2022-07" db="EMBL/GenBank/DDBJ databases">
        <title>Genome Sequence of Leucocoprinus birnbaumii.</title>
        <authorList>
            <person name="Buettner E."/>
        </authorList>
    </citation>
    <scope>NUCLEOTIDE SEQUENCE</scope>
    <source>
        <strain evidence="2">VT141</strain>
    </source>
</reference>
<evidence type="ECO:0000313" key="2">
    <source>
        <dbReference type="EMBL" id="KAJ3553548.1"/>
    </source>
</evidence>
<proteinExistence type="predicted"/>
<keyword evidence="3" id="KW-1185">Reference proteome</keyword>
<dbReference type="Proteomes" id="UP001213000">
    <property type="component" value="Unassembled WGS sequence"/>
</dbReference>
<evidence type="ECO:0008006" key="4">
    <source>
        <dbReference type="Google" id="ProtNLM"/>
    </source>
</evidence>
<feature type="compositionally biased region" description="Low complexity" evidence="1">
    <location>
        <begin position="884"/>
        <end position="900"/>
    </location>
</feature>
<feature type="region of interest" description="Disordered" evidence="1">
    <location>
        <begin position="884"/>
        <end position="917"/>
    </location>
</feature>
<feature type="region of interest" description="Disordered" evidence="1">
    <location>
        <begin position="605"/>
        <end position="624"/>
    </location>
</feature>
<dbReference type="PANTHER" id="PTHR33096">
    <property type="entry name" value="CXC2 DOMAIN-CONTAINING PROTEIN"/>
    <property type="match status" value="1"/>
</dbReference>
<feature type="compositionally biased region" description="Acidic residues" evidence="1">
    <location>
        <begin position="901"/>
        <end position="916"/>
    </location>
</feature>
<sequence length="937" mass="106725">MPSQRPRTTGSSNKGHLVTSVRTPFGHKKQTVQYDAKGLREEMDQGLAAARQRLADQAMEKEKLRFQRLDIMREQDNADDDNGSPSNMWDPIPFEPEDVLGGGVSLDISHAGGELIDILLHDEDRPQSRRYMDGQTRRDHVENRNQAFKMQMPSILNAYMAWDEGLGDEGLEGALPAYSNKSGMQVQVIDVFRSRMVQTDVIDGPEGIVASFVKRGLIPCAPLRPSLAVTMRLLEFYRNVHLRSPHLSIHAFIQSLCDLHGVPFRPYLSTQFSICYDLYIDIRAELQSKVNQALGRGAVDWRLRNACPACTYKLEGEVPLTYELLFTMDGNDSLKCVIRKDTFEDHSSDDHQSQGPTSIVKEVVDTRRVSGDYYLKRETVDRWAKDQVMEALREGGIDADNPCASRWLNIVNEVTARMWGVFDETGIFLALCRHGFGLVVADMAQSGELAKYPLVIVEALLNAFGQKLGGGYDIGCRFGATLAKSALGERARDLQYTSLVGAFHGHAHNRLCQLSHLATYVEGMGLEDLEGCERFFSKSNALAASVRYASVFHRWQRIAEFIQHMDVAETSQNLSEFLVNNYKQALKILQGEDELQQSFILFEPPTPIDTERSDSGSTIPRKRKQLPQQRLGLQKLHANEQLATTEAKVHHFEELLGITTRWQPNTPEWDKAKTLVNHRHYQRCLDELESLVVSRFFELTKMNMSGTGYKLRKHIGNALQQRSQAIRNAIDRYNIAAAEMIPPHEQLTWDQVVNYSFLIDFTLLRDCREDVTQRLWARPTSRHLMDQYFKIIRAREEIVRLNVEIRRVITYMHDEERFLKAQELHFTPTDPYLAHQIKKLRLERTRFNELHTRRFAKLKKMSGFTGSLALGKSVDRSRHEGFDIIDSSADPSIDTQGAADSESEEGLEELEAAEEAEQLKAMEERLEALSHLLQLDS</sequence>
<feature type="compositionally biased region" description="Polar residues" evidence="1">
    <location>
        <begin position="1"/>
        <end position="14"/>
    </location>
</feature>
<protein>
    <recommendedName>
        <fullName evidence="4">CxC2-like cysteine cluster KDZ transposase-associated domain-containing protein</fullName>
    </recommendedName>
</protein>
<evidence type="ECO:0000256" key="1">
    <source>
        <dbReference type="SAM" id="MobiDB-lite"/>
    </source>
</evidence>
<dbReference type="EMBL" id="JANIEX010001899">
    <property type="protein sequence ID" value="KAJ3553548.1"/>
    <property type="molecule type" value="Genomic_DNA"/>
</dbReference>
<gene>
    <name evidence="2" type="ORF">NP233_g12617</name>
</gene>
<dbReference type="PANTHER" id="PTHR33096:SF1">
    <property type="entry name" value="CXC1-LIKE CYSTEINE CLUSTER ASSOCIATED WITH KDZ TRANSPOSASES DOMAIN-CONTAINING PROTEIN"/>
    <property type="match status" value="1"/>
</dbReference>
<comment type="caution">
    <text evidence="2">The sequence shown here is derived from an EMBL/GenBank/DDBJ whole genome shotgun (WGS) entry which is preliminary data.</text>
</comment>
<name>A0AAD5VEP2_9AGAR</name>
<dbReference type="InterPro" id="IPR040521">
    <property type="entry name" value="KDZ"/>
</dbReference>
<evidence type="ECO:0000313" key="3">
    <source>
        <dbReference type="Proteomes" id="UP001213000"/>
    </source>
</evidence>
<feature type="region of interest" description="Disordered" evidence="1">
    <location>
        <begin position="1"/>
        <end position="30"/>
    </location>
</feature>
<dbReference type="AlphaFoldDB" id="A0AAD5VEP2"/>